<keyword evidence="1" id="KW-1133">Transmembrane helix</keyword>
<accession>A0A061FWE6</accession>
<feature type="domain" description="Putative plant transposon protein" evidence="2">
    <location>
        <begin position="11"/>
        <end position="182"/>
    </location>
</feature>
<keyword evidence="1" id="KW-0472">Membrane</keyword>
<dbReference type="OMA" id="YANAKEH"/>
<reference evidence="3 4" key="1">
    <citation type="journal article" date="2013" name="Genome Biol.">
        <title>The genome sequence of the most widely cultivated cacao type and its use to identify candidate genes regulating pod color.</title>
        <authorList>
            <person name="Motamayor J.C."/>
            <person name="Mockaitis K."/>
            <person name="Schmutz J."/>
            <person name="Haiminen N."/>
            <person name="Iii D.L."/>
            <person name="Cornejo O."/>
            <person name="Findley S.D."/>
            <person name="Zheng P."/>
            <person name="Utro F."/>
            <person name="Royaert S."/>
            <person name="Saski C."/>
            <person name="Jenkins J."/>
            <person name="Podicheti R."/>
            <person name="Zhao M."/>
            <person name="Scheffler B.E."/>
            <person name="Stack J.C."/>
            <person name="Feltus F.A."/>
            <person name="Mustiga G.M."/>
            <person name="Amores F."/>
            <person name="Phillips W."/>
            <person name="Marelli J.P."/>
            <person name="May G.D."/>
            <person name="Shapiro H."/>
            <person name="Ma J."/>
            <person name="Bustamante C.D."/>
            <person name="Schnell R.J."/>
            <person name="Main D."/>
            <person name="Gilbert D."/>
            <person name="Parida L."/>
            <person name="Kuhn D.N."/>
        </authorList>
    </citation>
    <scope>NUCLEOTIDE SEQUENCE [LARGE SCALE GENOMIC DNA]</scope>
    <source>
        <strain evidence="4">cv. Matina 1-6</strain>
    </source>
</reference>
<dbReference type="Pfam" id="PF20167">
    <property type="entry name" value="Transposase_32"/>
    <property type="match status" value="1"/>
</dbReference>
<evidence type="ECO:0000259" key="2">
    <source>
        <dbReference type="Pfam" id="PF20167"/>
    </source>
</evidence>
<feature type="transmembrane region" description="Helical" evidence="1">
    <location>
        <begin position="111"/>
        <end position="128"/>
    </location>
</feature>
<feature type="transmembrane region" description="Helical" evidence="1">
    <location>
        <begin position="140"/>
        <end position="166"/>
    </location>
</feature>
<gene>
    <name evidence="3" type="ORF">TCM_013457</name>
</gene>
<name>A0A061FWE6_THECC</name>
<dbReference type="HOGENOM" id="CLU_1484527_0_0_1"/>
<proteinExistence type="predicted"/>
<dbReference type="EMBL" id="CM001881">
    <property type="protein sequence ID" value="EOY21586.1"/>
    <property type="molecule type" value="Genomic_DNA"/>
</dbReference>
<dbReference type="InterPro" id="IPR046796">
    <property type="entry name" value="Transposase_32_dom"/>
</dbReference>
<organism evidence="3 4">
    <name type="scientific">Theobroma cacao</name>
    <name type="common">Cacao</name>
    <name type="synonym">Cocoa</name>
    <dbReference type="NCBI Taxonomy" id="3641"/>
    <lineage>
        <taxon>Eukaryota</taxon>
        <taxon>Viridiplantae</taxon>
        <taxon>Streptophyta</taxon>
        <taxon>Embryophyta</taxon>
        <taxon>Tracheophyta</taxon>
        <taxon>Spermatophyta</taxon>
        <taxon>Magnoliopsida</taxon>
        <taxon>eudicotyledons</taxon>
        <taxon>Gunneridae</taxon>
        <taxon>Pentapetalae</taxon>
        <taxon>rosids</taxon>
        <taxon>malvids</taxon>
        <taxon>Malvales</taxon>
        <taxon>Malvaceae</taxon>
        <taxon>Byttnerioideae</taxon>
        <taxon>Theobroma</taxon>
    </lineage>
</organism>
<evidence type="ECO:0000256" key="1">
    <source>
        <dbReference type="SAM" id="Phobius"/>
    </source>
</evidence>
<keyword evidence="1" id="KW-0812">Transmembrane</keyword>
<protein>
    <recommendedName>
        <fullName evidence="2">Putative plant transposon protein domain-containing protein</fullName>
    </recommendedName>
</protein>
<dbReference type="InParanoid" id="A0A061FWE6"/>
<keyword evidence="4" id="KW-1185">Reference proteome</keyword>
<evidence type="ECO:0000313" key="3">
    <source>
        <dbReference type="EMBL" id="EOY21586.1"/>
    </source>
</evidence>
<dbReference type="Gramene" id="EOY21586">
    <property type="protein sequence ID" value="EOY21586"/>
    <property type="gene ID" value="TCM_013457"/>
</dbReference>
<sequence length="182" mass="21495">MYPNIHEIIHGRQWSTFCKHPQAASMRIVREFYANAKEHTNRSTFVQGKFVPFNTDAIDPYFDIPKAVIDEYNEYIIMEPNFNKVINYFFKSNKQWKMSKRLPLSFKNSQLYGAYKCCLYFIATRLLLMKHVTNITKDIALLLYYILTGKAINIGKLIYITILFFANTPHEDIWFPSLITDL</sequence>
<dbReference type="Proteomes" id="UP000026915">
    <property type="component" value="Chromosome 3"/>
</dbReference>
<dbReference type="AlphaFoldDB" id="A0A061FWE6"/>
<evidence type="ECO:0000313" key="4">
    <source>
        <dbReference type="Proteomes" id="UP000026915"/>
    </source>
</evidence>